<evidence type="ECO:0000256" key="1">
    <source>
        <dbReference type="SAM" id="MobiDB-lite"/>
    </source>
</evidence>
<keyword evidence="2" id="KW-0808">Transferase</keyword>
<dbReference type="Proteomes" id="UP001183410">
    <property type="component" value="Unassembled WGS sequence"/>
</dbReference>
<accession>A0ABU2JPD3</accession>
<name>A0ABU2JPD3_9ACTN</name>
<dbReference type="Gene3D" id="3.40.50.150">
    <property type="entry name" value="Vaccinia Virus protein VP39"/>
    <property type="match status" value="1"/>
</dbReference>
<keyword evidence="2" id="KW-0489">Methyltransferase</keyword>
<dbReference type="SUPFAM" id="SSF53335">
    <property type="entry name" value="S-adenosyl-L-methionine-dependent methyltransferases"/>
    <property type="match status" value="1"/>
</dbReference>
<dbReference type="EMBL" id="JAVREO010000005">
    <property type="protein sequence ID" value="MDT0266861.1"/>
    <property type="molecule type" value="Genomic_DNA"/>
</dbReference>
<gene>
    <name evidence="2" type="ORF">RM844_11220</name>
</gene>
<reference evidence="3" key="1">
    <citation type="submission" date="2023-07" db="EMBL/GenBank/DDBJ databases">
        <title>30 novel species of actinomycetes from the DSMZ collection.</title>
        <authorList>
            <person name="Nouioui I."/>
        </authorList>
    </citation>
    <scope>NUCLEOTIDE SEQUENCE [LARGE SCALE GENOMIC DNA]</scope>
    <source>
        <strain evidence="3">DSM 44915</strain>
    </source>
</reference>
<dbReference type="InterPro" id="IPR029063">
    <property type="entry name" value="SAM-dependent_MTases_sf"/>
</dbReference>
<comment type="caution">
    <text evidence="2">The sequence shown here is derived from an EMBL/GenBank/DDBJ whole genome shotgun (WGS) entry which is preliminary data.</text>
</comment>
<sequence>MTTPPVSALAHHPSTARPSAPDQATGCGGERARFVREFLRDPVRTASLVPSSAALTARMVAGLPEHGDPVVVELGPGTGVFTGAISGRLAGRGRQLAVEVNERLADGLRPRHPDVEVLTAGAAELPTLLAERGIGRVDAIVSGLPWTVYFDGPRPLAPILAEVLAPDGVLTQFSYPWTAWTPPARRQRAQLRAAFEEVLVTRTVWRNLPPALVYVARRPRPTTARQRLAGPS</sequence>
<organism evidence="2 3">
    <name type="scientific">Streptomyces chisholmiae</name>
    <dbReference type="NCBI Taxonomy" id="3075540"/>
    <lineage>
        <taxon>Bacteria</taxon>
        <taxon>Bacillati</taxon>
        <taxon>Actinomycetota</taxon>
        <taxon>Actinomycetes</taxon>
        <taxon>Kitasatosporales</taxon>
        <taxon>Streptomycetaceae</taxon>
        <taxon>Streptomyces</taxon>
    </lineage>
</organism>
<protein>
    <submittedName>
        <fullName evidence="2">SAM-dependent methyltransferase</fullName>
    </submittedName>
</protein>
<evidence type="ECO:0000313" key="3">
    <source>
        <dbReference type="Proteomes" id="UP001183410"/>
    </source>
</evidence>
<feature type="region of interest" description="Disordered" evidence="1">
    <location>
        <begin position="1"/>
        <end position="27"/>
    </location>
</feature>
<dbReference type="GO" id="GO:0032259">
    <property type="term" value="P:methylation"/>
    <property type="evidence" value="ECO:0007669"/>
    <property type="project" value="UniProtKB-KW"/>
</dbReference>
<proteinExistence type="predicted"/>
<dbReference type="CDD" id="cd02440">
    <property type="entry name" value="AdoMet_MTases"/>
    <property type="match status" value="1"/>
</dbReference>
<keyword evidence="3" id="KW-1185">Reference proteome</keyword>
<dbReference type="GO" id="GO:0008168">
    <property type="term" value="F:methyltransferase activity"/>
    <property type="evidence" value="ECO:0007669"/>
    <property type="project" value="UniProtKB-KW"/>
</dbReference>
<evidence type="ECO:0000313" key="2">
    <source>
        <dbReference type="EMBL" id="MDT0266861.1"/>
    </source>
</evidence>